<keyword evidence="2" id="KW-0675">Receptor</keyword>
<feature type="domain" description="Protein kinase" evidence="1">
    <location>
        <begin position="1"/>
        <end position="105"/>
    </location>
</feature>
<dbReference type="GO" id="GO:0005524">
    <property type="term" value="F:ATP binding"/>
    <property type="evidence" value="ECO:0007669"/>
    <property type="project" value="InterPro"/>
</dbReference>
<reference evidence="2" key="1">
    <citation type="journal article" date="2023" name="Nat. Commun.">
        <title>Diploid and tetraploid genomes of Acorus and the evolution of monocots.</title>
        <authorList>
            <person name="Ma L."/>
            <person name="Liu K.W."/>
            <person name="Li Z."/>
            <person name="Hsiao Y.Y."/>
            <person name="Qi Y."/>
            <person name="Fu T."/>
            <person name="Tang G.D."/>
            <person name="Zhang D."/>
            <person name="Sun W.H."/>
            <person name="Liu D.K."/>
            <person name="Li Y."/>
            <person name="Chen G.Z."/>
            <person name="Liu X.D."/>
            <person name="Liao X.Y."/>
            <person name="Jiang Y.T."/>
            <person name="Yu X."/>
            <person name="Hao Y."/>
            <person name="Huang J."/>
            <person name="Zhao X.W."/>
            <person name="Ke S."/>
            <person name="Chen Y.Y."/>
            <person name="Wu W.L."/>
            <person name="Hsu J.L."/>
            <person name="Lin Y.F."/>
            <person name="Huang M.D."/>
            <person name="Li C.Y."/>
            <person name="Huang L."/>
            <person name="Wang Z.W."/>
            <person name="Zhao X."/>
            <person name="Zhong W.Y."/>
            <person name="Peng D.H."/>
            <person name="Ahmad S."/>
            <person name="Lan S."/>
            <person name="Zhang J.S."/>
            <person name="Tsai W.C."/>
            <person name="Van de Peer Y."/>
            <person name="Liu Z.J."/>
        </authorList>
    </citation>
    <scope>NUCLEOTIDE SEQUENCE</scope>
    <source>
        <strain evidence="2">CP</strain>
    </source>
</reference>
<dbReference type="GO" id="GO:0009506">
    <property type="term" value="C:plasmodesma"/>
    <property type="evidence" value="ECO:0007669"/>
    <property type="project" value="TreeGrafter"/>
</dbReference>
<dbReference type="PROSITE" id="PS50011">
    <property type="entry name" value="PROTEIN_KINASE_DOM"/>
    <property type="match status" value="1"/>
</dbReference>
<dbReference type="EMBL" id="JAUJYO010000021">
    <property type="protein sequence ID" value="KAK1283685.1"/>
    <property type="molecule type" value="Genomic_DNA"/>
</dbReference>
<dbReference type="InterPro" id="IPR001245">
    <property type="entry name" value="Ser-Thr/Tyr_kinase_cat_dom"/>
</dbReference>
<dbReference type="GO" id="GO:0005886">
    <property type="term" value="C:plasma membrane"/>
    <property type="evidence" value="ECO:0007669"/>
    <property type="project" value="TreeGrafter"/>
</dbReference>
<evidence type="ECO:0000313" key="3">
    <source>
        <dbReference type="Proteomes" id="UP001180020"/>
    </source>
</evidence>
<reference evidence="2" key="2">
    <citation type="submission" date="2023-06" db="EMBL/GenBank/DDBJ databases">
        <authorList>
            <person name="Ma L."/>
            <person name="Liu K.-W."/>
            <person name="Li Z."/>
            <person name="Hsiao Y.-Y."/>
            <person name="Qi Y."/>
            <person name="Fu T."/>
            <person name="Tang G."/>
            <person name="Zhang D."/>
            <person name="Sun W.-H."/>
            <person name="Liu D.-K."/>
            <person name="Li Y."/>
            <person name="Chen G.-Z."/>
            <person name="Liu X.-D."/>
            <person name="Liao X.-Y."/>
            <person name="Jiang Y.-T."/>
            <person name="Yu X."/>
            <person name="Hao Y."/>
            <person name="Huang J."/>
            <person name="Zhao X.-W."/>
            <person name="Ke S."/>
            <person name="Chen Y.-Y."/>
            <person name="Wu W.-L."/>
            <person name="Hsu J.-L."/>
            <person name="Lin Y.-F."/>
            <person name="Huang M.-D."/>
            <person name="Li C.-Y."/>
            <person name="Huang L."/>
            <person name="Wang Z.-W."/>
            <person name="Zhao X."/>
            <person name="Zhong W.-Y."/>
            <person name="Peng D.-H."/>
            <person name="Ahmad S."/>
            <person name="Lan S."/>
            <person name="Zhang J.-S."/>
            <person name="Tsai W.-C."/>
            <person name="Van De Peer Y."/>
            <person name="Liu Z.-J."/>
        </authorList>
    </citation>
    <scope>NUCLEOTIDE SEQUENCE</scope>
    <source>
        <strain evidence="2">CP</strain>
        <tissue evidence="2">Leaves</tissue>
    </source>
</reference>
<dbReference type="Proteomes" id="UP001180020">
    <property type="component" value="Unassembled WGS sequence"/>
</dbReference>
<sequence>MILIYDYMANGTLRHQLYKTQNLPLSWKQRLEICIEAARGFHYLHTGAKPGIIHCDVKTTNIHTGNLELALHLHDPVEKGQPITLPSYDGMLNSIVTTEDSVFSD</sequence>
<name>A0AAV9C4S4_ACOCL</name>
<keyword evidence="3" id="KW-1185">Reference proteome</keyword>
<dbReference type="GO" id="GO:0004714">
    <property type="term" value="F:transmembrane receptor protein tyrosine kinase activity"/>
    <property type="evidence" value="ECO:0007669"/>
    <property type="project" value="InterPro"/>
</dbReference>
<dbReference type="PANTHER" id="PTHR27003">
    <property type="entry name" value="OS07G0166700 PROTEIN"/>
    <property type="match status" value="1"/>
</dbReference>
<proteinExistence type="predicted"/>
<dbReference type="Pfam" id="PF07714">
    <property type="entry name" value="PK_Tyr_Ser-Thr"/>
    <property type="match status" value="1"/>
</dbReference>
<keyword evidence="2" id="KW-0418">Kinase</keyword>
<dbReference type="Gene3D" id="1.10.510.10">
    <property type="entry name" value="Transferase(Phosphotransferase) domain 1"/>
    <property type="match status" value="1"/>
</dbReference>
<dbReference type="SUPFAM" id="SSF56112">
    <property type="entry name" value="Protein kinase-like (PK-like)"/>
    <property type="match status" value="1"/>
</dbReference>
<organism evidence="2 3">
    <name type="scientific">Acorus calamus</name>
    <name type="common">Sweet flag</name>
    <dbReference type="NCBI Taxonomy" id="4465"/>
    <lineage>
        <taxon>Eukaryota</taxon>
        <taxon>Viridiplantae</taxon>
        <taxon>Streptophyta</taxon>
        <taxon>Embryophyta</taxon>
        <taxon>Tracheophyta</taxon>
        <taxon>Spermatophyta</taxon>
        <taxon>Magnoliopsida</taxon>
        <taxon>Liliopsida</taxon>
        <taxon>Acoraceae</taxon>
        <taxon>Acorus</taxon>
    </lineage>
</organism>
<evidence type="ECO:0000259" key="1">
    <source>
        <dbReference type="PROSITE" id="PS50011"/>
    </source>
</evidence>
<dbReference type="InterPro" id="IPR045272">
    <property type="entry name" value="ANXUR1/2-like"/>
</dbReference>
<dbReference type="InterPro" id="IPR011009">
    <property type="entry name" value="Kinase-like_dom_sf"/>
</dbReference>
<evidence type="ECO:0000313" key="2">
    <source>
        <dbReference type="EMBL" id="KAK1283685.1"/>
    </source>
</evidence>
<keyword evidence="2" id="KW-0808">Transferase</keyword>
<dbReference type="InterPro" id="IPR000719">
    <property type="entry name" value="Prot_kinase_dom"/>
</dbReference>
<gene>
    <name evidence="2" type="primary">FER</name>
    <name evidence="2" type="ORF">QJS10_CPB21g01789</name>
</gene>
<protein>
    <submittedName>
        <fullName evidence="2">Receptor-like protein kinase FERONIA</fullName>
    </submittedName>
</protein>
<comment type="caution">
    <text evidence="2">The sequence shown here is derived from an EMBL/GenBank/DDBJ whole genome shotgun (WGS) entry which is preliminary data.</text>
</comment>
<dbReference type="PANTHER" id="PTHR27003:SF460">
    <property type="entry name" value="RECEPTOR-LIKE PROTEIN KINASE FERONIA"/>
    <property type="match status" value="1"/>
</dbReference>
<dbReference type="AlphaFoldDB" id="A0AAV9C4S4"/>
<accession>A0AAV9C4S4</accession>